<protein>
    <submittedName>
        <fullName evidence="1">Uncharacterized protein</fullName>
    </submittedName>
</protein>
<reference evidence="1 2" key="1">
    <citation type="submission" date="2020-04" db="EMBL/GenBank/DDBJ databases">
        <title>Perkinsus olseni comparative genomics.</title>
        <authorList>
            <person name="Bogema D.R."/>
        </authorList>
    </citation>
    <scope>NUCLEOTIDE SEQUENCE [LARGE SCALE GENOMIC DNA]</scope>
    <source>
        <strain evidence="1">ATCC PRA-205</strain>
    </source>
</reference>
<proteinExistence type="predicted"/>
<organism evidence="1 2">
    <name type="scientific">Perkinsus olseni</name>
    <name type="common">Perkinsus atlanticus</name>
    <dbReference type="NCBI Taxonomy" id="32597"/>
    <lineage>
        <taxon>Eukaryota</taxon>
        <taxon>Sar</taxon>
        <taxon>Alveolata</taxon>
        <taxon>Perkinsozoa</taxon>
        <taxon>Perkinsea</taxon>
        <taxon>Perkinsida</taxon>
        <taxon>Perkinsidae</taxon>
        <taxon>Perkinsus</taxon>
    </lineage>
</organism>
<feature type="non-terminal residue" evidence="1">
    <location>
        <position position="66"/>
    </location>
</feature>
<evidence type="ECO:0000313" key="1">
    <source>
        <dbReference type="EMBL" id="KAF4680617.1"/>
    </source>
</evidence>
<dbReference type="EMBL" id="JABANM010037762">
    <property type="protein sequence ID" value="KAF4680617.1"/>
    <property type="molecule type" value="Genomic_DNA"/>
</dbReference>
<feature type="non-terminal residue" evidence="1">
    <location>
        <position position="1"/>
    </location>
</feature>
<dbReference type="AlphaFoldDB" id="A0A7J6NAS8"/>
<comment type="caution">
    <text evidence="1">The sequence shown here is derived from an EMBL/GenBank/DDBJ whole genome shotgun (WGS) entry which is preliminary data.</text>
</comment>
<dbReference type="Proteomes" id="UP000574390">
    <property type="component" value="Unassembled WGS sequence"/>
</dbReference>
<evidence type="ECO:0000313" key="2">
    <source>
        <dbReference type="Proteomes" id="UP000574390"/>
    </source>
</evidence>
<sequence length="66" mass="7240">GQACGAGRSAGRSALVLADLHCPFKTREEDYTRRGLHDGESLASQHGVGNTRYFISHWRIVDSPMP</sequence>
<gene>
    <name evidence="1" type="ORF">FOZ62_028639</name>
</gene>
<accession>A0A7J6NAS8</accession>
<name>A0A7J6NAS8_PEROL</name>